<feature type="signal peptide" evidence="1">
    <location>
        <begin position="1"/>
        <end position="18"/>
    </location>
</feature>
<sequence length="125" mass="13159">MLRAKLVLLLVTVSSSTAIECYIEDSVGGKDIIGRSAQPCPGITDWCGKFTFTAANGQKAITWACDLNNEYCSSIGDSCGDTTVFTDNGYVSGSLCCCNSDKCNGATTWKLALGGLSLVIARQIL</sequence>
<keyword evidence="1" id="KW-0732">Signal</keyword>
<proteinExistence type="predicted"/>
<organism evidence="2 3">
    <name type="scientific">Steinernema carpocapsae</name>
    <name type="common">Entomopathogenic nematode</name>
    <dbReference type="NCBI Taxonomy" id="34508"/>
    <lineage>
        <taxon>Eukaryota</taxon>
        <taxon>Metazoa</taxon>
        <taxon>Ecdysozoa</taxon>
        <taxon>Nematoda</taxon>
        <taxon>Chromadorea</taxon>
        <taxon>Rhabditida</taxon>
        <taxon>Tylenchina</taxon>
        <taxon>Panagrolaimomorpha</taxon>
        <taxon>Strongyloidoidea</taxon>
        <taxon>Steinernematidae</taxon>
        <taxon>Steinernema</taxon>
    </lineage>
</organism>
<evidence type="ECO:0008006" key="4">
    <source>
        <dbReference type="Google" id="ProtNLM"/>
    </source>
</evidence>
<dbReference type="OrthoDB" id="9624109at2759"/>
<gene>
    <name evidence="2" type="ORF">L596_009922</name>
</gene>
<evidence type="ECO:0000313" key="3">
    <source>
        <dbReference type="Proteomes" id="UP000298663"/>
    </source>
</evidence>
<dbReference type="Proteomes" id="UP000298663">
    <property type="component" value="Unassembled WGS sequence"/>
</dbReference>
<evidence type="ECO:0000256" key="1">
    <source>
        <dbReference type="SAM" id="SignalP"/>
    </source>
</evidence>
<name>A0A4U5PHK0_STECR</name>
<reference evidence="2 3" key="1">
    <citation type="journal article" date="2015" name="Genome Biol.">
        <title>Comparative genomics of Steinernema reveals deeply conserved gene regulatory networks.</title>
        <authorList>
            <person name="Dillman A.R."/>
            <person name="Macchietto M."/>
            <person name="Porter C.F."/>
            <person name="Rogers A."/>
            <person name="Williams B."/>
            <person name="Antoshechkin I."/>
            <person name="Lee M.M."/>
            <person name="Goodwin Z."/>
            <person name="Lu X."/>
            <person name="Lewis E.E."/>
            <person name="Goodrich-Blair H."/>
            <person name="Stock S.P."/>
            <person name="Adams B.J."/>
            <person name="Sternberg P.W."/>
            <person name="Mortazavi A."/>
        </authorList>
    </citation>
    <scope>NUCLEOTIDE SEQUENCE [LARGE SCALE GENOMIC DNA]</scope>
    <source>
        <strain evidence="2 3">ALL</strain>
    </source>
</reference>
<protein>
    <recommendedName>
        <fullName evidence="4">UPAR/Ly6 domain-containing protein</fullName>
    </recommendedName>
</protein>
<accession>A0A4U5PHK0</accession>
<reference evidence="2 3" key="2">
    <citation type="journal article" date="2019" name="G3 (Bethesda)">
        <title>Hybrid Assembly of the Genome of the Entomopathogenic Nematode Steinernema carpocapsae Identifies the X-Chromosome.</title>
        <authorList>
            <person name="Serra L."/>
            <person name="Macchietto M."/>
            <person name="Macias-Munoz A."/>
            <person name="McGill C.J."/>
            <person name="Rodriguez I.M."/>
            <person name="Rodriguez B."/>
            <person name="Murad R."/>
            <person name="Mortazavi A."/>
        </authorList>
    </citation>
    <scope>NUCLEOTIDE SEQUENCE [LARGE SCALE GENOMIC DNA]</scope>
    <source>
        <strain evidence="2 3">ALL</strain>
    </source>
</reference>
<dbReference type="EMBL" id="AZBU02000002">
    <property type="protein sequence ID" value="TKR95801.1"/>
    <property type="molecule type" value="Genomic_DNA"/>
</dbReference>
<comment type="caution">
    <text evidence="2">The sequence shown here is derived from an EMBL/GenBank/DDBJ whole genome shotgun (WGS) entry which is preliminary data.</text>
</comment>
<dbReference type="AlphaFoldDB" id="A0A4U5PHK0"/>
<feature type="chain" id="PRO_5020849469" description="UPAR/Ly6 domain-containing protein" evidence="1">
    <location>
        <begin position="19"/>
        <end position="125"/>
    </location>
</feature>
<keyword evidence="3" id="KW-1185">Reference proteome</keyword>
<evidence type="ECO:0000313" key="2">
    <source>
        <dbReference type="EMBL" id="TKR95801.1"/>
    </source>
</evidence>